<sequence length="225" mass="24717">MMKSRLQPALAAPVQGSRQPAPSRAGTEPALQQVWLQQPLVVEPRLREQFLIASPTPAYEQLLQLTRQLNKLAVEQQTQQQQMQAGQQAGAAAPREGEGERERLPPSWKAQPQQGLQGQQPCRANAEMEQLQQEQRQHHHHWYQLQQQEREKRQDTAPAAGTTASSLGGVLKRQQPQEEPVGPGTAASHLAPGLTSAFQHVASQLHVSHQPSTSAAKIAWSCGSS</sequence>
<dbReference type="AlphaFoldDB" id="A0A699YUR2"/>
<protein>
    <submittedName>
        <fullName evidence="2">Uncharacterized protein</fullName>
    </submittedName>
</protein>
<proteinExistence type="predicted"/>
<dbReference type="EMBL" id="BLLF01000665">
    <property type="protein sequence ID" value="GFH13903.1"/>
    <property type="molecule type" value="Genomic_DNA"/>
</dbReference>
<feature type="compositionally biased region" description="Low complexity" evidence="1">
    <location>
        <begin position="80"/>
        <end position="94"/>
    </location>
</feature>
<feature type="region of interest" description="Disordered" evidence="1">
    <location>
        <begin position="80"/>
        <end position="192"/>
    </location>
</feature>
<evidence type="ECO:0000313" key="3">
    <source>
        <dbReference type="Proteomes" id="UP000485058"/>
    </source>
</evidence>
<gene>
    <name evidence="2" type="ORF">HaLaN_09868</name>
</gene>
<dbReference type="Proteomes" id="UP000485058">
    <property type="component" value="Unassembled WGS sequence"/>
</dbReference>
<keyword evidence="3" id="KW-1185">Reference proteome</keyword>
<evidence type="ECO:0000313" key="2">
    <source>
        <dbReference type="EMBL" id="GFH13903.1"/>
    </source>
</evidence>
<comment type="caution">
    <text evidence="2">The sequence shown here is derived from an EMBL/GenBank/DDBJ whole genome shotgun (WGS) entry which is preliminary data.</text>
</comment>
<reference evidence="2 3" key="1">
    <citation type="submission" date="2020-02" db="EMBL/GenBank/DDBJ databases">
        <title>Draft genome sequence of Haematococcus lacustris strain NIES-144.</title>
        <authorList>
            <person name="Morimoto D."/>
            <person name="Nakagawa S."/>
            <person name="Yoshida T."/>
            <person name="Sawayama S."/>
        </authorList>
    </citation>
    <scope>NUCLEOTIDE SEQUENCE [LARGE SCALE GENOMIC DNA]</scope>
    <source>
        <strain evidence="2 3">NIES-144</strain>
    </source>
</reference>
<name>A0A699YUR2_HAELA</name>
<evidence type="ECO:0000256" key="1">
    <source>
        <dbReference type="SAM" id="MobiDB-lite"/>
    </source>
</evidence>
<organism evidence="2 3">
    <name type="scientific">Haematococcus lacustris</name>
    <name type="common">Green alga</name>
    <name type="synonym">Haematococcus pluvialis</name>
    <dbReference type="NCBI Taxonomy" id="44745"/>
    <lineage>
        <taxon>Eukaryota</taxon>
        <taxon>Viridiplantae</taxon>
        <taxon>Chlorophyta</taxon>
        <taxon>core chlorophytes</taxon>
        <taxon>Chlorophyceae</taxon>
        <taxon>CS clade</taxon>
        <taxon>Chlamydomonadales</taxon>
        <taxon>Haematococcaceae</taxon>
        <taxon>Haematococcus</taxon>
    </lineage>
</organism>
<accession>A0A699YUR2</accession>
<feature type="compositionally biased region" description="Basic and acidic residues" evidence="1">
    <location>
        <begin position="95"/>
        <end position="104"/>
    </location>
</feature>
<feature type="region of interest" description="Disordered" evidence="1">
    <location>
        <begin position="1"/>
        <end position="30"/>
    </location>
</feature>
<feature type="compositionally biased region" description="Low complexity" evidence="1">
    <location>
        <begin position="111"/>
        <end position="121"/>
    </location>
</feature>